<dbReference type="Pfam" id="PF00107">
    <property type="entry name" value="ADH_zinc_N"/>
    <property type="match status" value="1"/>
</dbReference>
<dbReference type="InterPro" id="IPR036291">
    <property type="entry name" value="NAD(P)-bd_dom_sf"/>
</dbReference>
<dbReference type="SMART" id="SM00829">
    <property type="entry name" value="PKS_ER"/>
    <property type="match status" value="1"/>
</dbReference>
<dbReference type="Gene3D" id="3.40.50.720">
    <property type="entry name" value="NAD(P)-binding Rossmann-like Domain"/>
    <property type="match status" value="1"/>
</dbReference>
<evidence type="ECO:0000256" key="5">
    <source>
        <dbReference type="RuleBase" id="RU361277"/>
    </source>
</evidence>
<evidence type="ECO:0000313" key="7">
    <source>
        <dbReference type="EMBL" id="AGL83634.1"/>
    </source>
</evidence>
<dbReference type="InterPro" id="IPR011032">
    <property type="entry name" value="GroES-like_sf"/>
</dbReference>
<dbReference type="InterPro" id="IPR013149">
    <property type="entry name" value="ADH-like_C"/>
</dbReference>
<dbReference type="InterPro" id="IPR002328">
    <property type="entry name" value="ADH_Zn_CS"/>
</dbReference>
<keyword evidence="3 5" id="KW-0862">Zinc</keyword>
<dbReference type="InterPro" id="IPR047109">
    <property type="entry name" value="CAD-like"/>
</dbReference>
<reference evidence="8" key="1">
    <citation type="journal article" date="2014" name="Genome Announc.">
        <title>Full-genome sequence of the plant growth-promoting bacterium Pseudomonas protegens CHA0.</title>
        <authorList>
            <person name="Jousset A."/>
            <person name="Schuldes J."/>
            <person name="Keel C."/>
            <person name="Maurhofer M."/>
            <person name="Daniel R."/>
            <person name="Scheu S."/>
            <person name="Thuermer A."/>
        </authorList>
    </citation>
    <scope>NUCLEOTIDE SEQUENCE [LARGE SCALE GENOMIC DNA]</scope>
    <source>
        <strain evidence="8">DSM 19095 / LMG 27888 / CFBP 6595 / CHA0</strain>
    </source>
</reference>
<dbReference type="PROSITE" id="PS00065">
    <property type="entry name" value="D_2_HYDROXYACID_DH_1"/>
    <property type="match status" value="1"/>
</dbReference>
<evidence type="ECO:0000256" key="2">
    <source>
        <dbReference type="ARBA" id="ARBA00022723"/>
    </source>
</evidence>
<proteinExistence type="inferred from homology"/>
<dbReference type="CDD" id="cd05283">
    <property type="entry name" value="CAD1"/>
    <property type="match status" value="1"/>
</dbReference>
<dbReference type="Pfam" id="PF08240">
    <property type="entry name" value="ADH_N"/>
    <property type="match status" value="1"/>
</dbReference>
<evidence type="ECO:0000256" key="4">
    <source>
        <dbReference type="ARBA" id="ARBA00023002"/>
    </source>
</evidence>
<name>A0A2C9EJ25_PSEPH</name>
<dbReference type="InterPro" id="IPR013154">
    <property type="entry name" value="ADH-like_N"/>
</dbReference>
<dbReference type="GO" id="GO:0008106">
    <property type="term" value="F:alcohol dehydrogenase (NADP+) activity"/>
    <property type="evidence" value="ECO:0007669"/>
    <property type="project" value="UniProtKB-ARBA"/>
</dbReference>
<evidence type="ECO:0000256" key="1">
    <source>
        <dbReference type="ARBA" id="ARBA00001947"/>
    </source>
</evidence>
<keyword evidence="4 7" id="KW-0560">Oxidoreductase</keyword>
<organism evidence="7 8">
    <name type="scientific">Pseudomonas protegens (strain DSM 19095 / LMG 27888 / CFBP 6595 / CHA0)</name>
    <dbReference type="NCBI Taxonomy" id="1124983"/>
    <lineage>
        <taxon>Bacteria</taxon>
        <taxon>Pseudomonadati</taxon>
        <taxon>Pseudomonadota</taxon>
        <taxon>Gammaproteobacteria</taxon>
        <taxon>Pseudomonadales</taxon>
        <taxon>Pseudomonadaceae</taxon>
        <taxon>Pseudomonas</taxon>
    </lineage>
</organism>
<evidence type="ECO:0000259" key="6">
    <source>
        <dbReference type="SMART" id="SM00829"/>
    </source>
</evidence>
<dbReference type="EMBL" id="CP003190">
    <property type="protein sequence ID" value="AGL83634.1"/>
    <property type="molecule type" value="Genomic_DNA"/>
</dbReference>
<dbReference type="GO" id="GO:0008270">
    <property type="term" value="F:zinc ion binding"/>
    <property type="evidence" value="ECO:0007669"/>
    <property type="project" value="InterPro"/>
</dbReference>
<dbReference type="PANTHER" id="PTHR42683">
    <property type="entry name" value="ALDEHYDE REDUCTASE"/>
    <property type="match status" value="1"/>
</dbReference>
<dbReference type="eggNOG" id="COG1064">
    <property type="taxonomic scope" value="Bacteria"/>
</dbReference>
<dbReference type="InterPro" id="IPR020843">
    <property type="entry name" value="ER"/>
</dbReference>
<comment type="cofactor">
    <cofactor evidence="1 5">
        <name>Zn(2+)</name>
        <dbReference type="ChEBI" id="CHEBI:29105"/>
    </cofactor>
</comment>
<dbReference type="SUPFAM" id="SSF50129">
    <property type="entry name" value="GroES-like"/>
    <property type="match status" value="1"/>
</dbReference>
<keyword evidence="2 5" id="KW-0479">Metal-binding</keyword>
<dbReference type="AlphaFoldDB" id="A0A2C9EJ25"/>
<evidence type="ECO:0000313" key="8">
    <source>
        <dbReference type="Proteomes" id="UP000013940"/>
    </source>
</evidence>
<dbReference type="InterPro" id="IPR029752">
    <property type="entry name" value="D-isomer_DH_CS1"/>
</dbReference>
<dbReference type="Proteomes" id="UP000013940">
    <property type="component" value="Chromosome"/>
</dbReference>
<dbReference type="PROSITE" id="PS00059">
    <property type="entry name" value="ADH_ZINC"/>
    <property type="match status" value="1"/>
</dbReference>
<dbReference type="Gene3D" id="3.90.180.10">
    <property type="entry name" value="Medium-chain alcohol dehydrogenases, catalytic domain"/>
    <property type="match status" value="1"/>
</dbReference>
<sequence>MPRNRHGWPRARRRECHASIVNAFARSTMYTAIGYAAQSATTPLAPMSFERRSPRADDVAIEILYCGVCHSDIHQARNEWGIAVYPLMPGHEIVGKVTAVGANVSKHKVGDLVGVGCMVDSCRHCEACAADLEQYCLQGPTMTYATPDRVDGSNTMGGYSDSIVVSEHFVVRIPEKLDLASAAPILCAGITTYSPLKHYGVKPGDKVGILGMGGLGHMGIKFAKALGAEVTLFTRSASKAEEARRQGADHVIVSTDVAQMQSVAGHFDFLLDTIPVPHDLNPYLDTLRFDGVHILVGLIEPVDPALHAGKLVMSRRVLAGSLIGGIAETQEVLDFCAEHGITCDIEMLDIRQINQAYERMIKGDVKYRFVIDMATLKG</sequence>
<comment type="similarity">
    <text evidence="5">Belongs to the zinc-containing alcohol dehydrogenase family.</text>
</comment>
<gene>
    <name evidence="7" type="primary">yahK</name>
    <name evidence="7" type="ORF">PFLCHA0_c18520</name>
</gene>
<dbReference type="KEGG" id="pprc:PFLCHA0_c18520"/>
<evidence type="ECO:0000256" key="3">
    <source>
        <dbReference type="ARBA" id="ARBA00022833"/>
    </source>
</evidence>
<dbReference type="FunFam" id="3.40.50.720:FF:000022">
    <property type="entry name" value="Cinnamyl alcohol dehydrogenase"/>
    <property type="match status" value="1"/>
</dbReference>
<dbReference type="SUPFAM" id="SSF51735">
    <property type="entry name" value="NAD(P)-binding Rossmann-fold domains"/>
    <property type="match status" value="1"/>
</dbReference>
<dbReference type="HOGENOM" id="CLU_026673_20_2_6"/>
<feature type="domain" description="Enoyl reductase (ER)" evidence="6">
    <location>
        <begin position="39"/>
        <end position="371"/>
    </location>
</feature>
<protein>
    <submittedName>
        <fullName evidence="7">Zinc-type alcohol dehydrogenase-like protein YahK</fullName>
        <ecNumber evidence="7">1.-.-.-</ecNumber>
    </submittedName>
</protein>
<dbReference type="EC" id="1.-.-.-" evidence="7"/>
<accession>A0A2C9EJ25</accession>